<keyword evidence="5" id="KW-0548">Nucleotidyltransferase</keyword>
<evidence type="ECO:0000259" key="7">
    <source>
        <dbReference type="Pfam" id="PF00562"/>
    </source>
</evidence>
<evidence type="ECO:0000256" key="6">
    <source>
        <dbReference type="ARBA" id="ARBA00023163"/>
    </source>
</evidence>
<reference evidence="10" key="1">
    <citation type="journal article" date="2018" name="Nat. Microbiol.">
        <title>Leveraging single-cell genomics to expand the fungal tree of life.</title>
        <authorList>
            <person name="Ahrendt S.R."/>
            <person name="Quandt C.A."/>
            <person name="Ciobanu D."/>
            <person name="Clum A."/>
            <person name="Salamov A."/>
            <person name="Andreopoulos B."/>
            <person name="Cheng J.F."/>
            <person name="Woyke T."/>
            <person name="Pelin A."/>
            <person name="Henrissat B."/>
            <person name="Reynolds N.K."/>
            <person name="Benny G.L."/>
            <person name="Smith M.E."/>
            <person name="James T.Y."/>
            <person name="Grigoriev I.V."/>
        </authorList>
    </citation>
    <scope>NUCLEOTIDE SEQUENCE [LARGE SCALE GENOMIC DNA]</scope>
</reference>
<organism evidence="9 10">
    <name type="scientific">Blyttiomyces helicus</name>
    <dbReference type="NCBI Taxonomy" id="388810"/>
    <lineage>
        <taxon>Eukaryota</taxon>
        <taxon>Fungi</taxon>
        <taxon>Fungi incertae sedis</taxon>
        <taxon>Chytridiomycota</taxon>
        <taxon>Chytridiomycota incertae sedis</taxon>
        <taxon>Chytridiomycetes</taxon>
        <taxon>Chytridiomycetes incertae sedis</taxon>
        <taxon>Blyttiomyces</taxon>
    </lineage>
</organism>
<protein>
    <recommendedName>
        <fullName evidence="2">DNA-directed RNA polymerase</fullName>
        <ecNumber evidence="2">2.7.7.6</ecNumber>
    </recommendedName>
</protein>
<evidence type="ECO:0000256" key="1">
    <source>
        <dbReference type="ARBA" id="ARBA00006835"/>
    </source>
</evidence>
<proteinExistence type="inferred from homology"/>
<evidence type="ECO:0000256" key="4">
    <source>
        <dbReference type="ARBA" id="ARBA00022679"/>
    </source>
</evidence>
<evidence type="ECO:0000256" key="3">
    <source>
        <dbReference type="ARBA" id="ARBA00022478"/>
    </source>
</evidence>
<dbReference type="GO" id="GO:0003677">
    <property type="term" value="F:DNA binding"/>
    <property type="evidence" value="ECO:0007669"/>
    <property type="project" value="InterPro"/>
</dbReference>
<comment type="similarity">
    <text evidence="1">Belongs to the RNA polymerase beta chain family.</text>
</comment>
<keyword evidence="10" id="KW-1185">Reference proteome</keyword>
<dbReference type="Pfam" id="PF00562">
    <property type="entry name" value="RNA_pol_Rpb2_6"/>
    <property type="match status" value="1"/>
</dbReference>
<dbReference type="InterPro" id="IPR007641">
    <property type="entry name" value="RNA_pol_Rpb2_7"/>
</dbReference>
<keyword evidence="6" id="KW-0804">Transcription</keyword>
<dbReference type="GO" id="GO:0003899">
    <property type="term" value="F:DNA-directed RNA polymerase activity"/>
    <property type="evidence" value="ECO:0007669"/>
    <property type="project" value="UniProtKB-EC"/>
</dbReference>
<dbReference type="EMBL" id="KZ999190">
    <property type="protein sequence ID" value="RKO85324.1"/>
    <property type="molecule type" value="Genomic_DNA"/>
</dbReference>
<dbReference type="Gene3D" id="3.90.1800.10">
    <property type="entry name" value="RNA polymerase alpha subunit dimerisation domain"/>
    <property type="match status" value="1"/>
</dbReference>
<feature type="domain" description="DNA-directed RNA polymerase subunit 2 hybrid-binding" evidence="7">
    <location>
        <begin position="22"/>
        <end position="389"/>
    </location>
</feature>
<accession>A0A4P9VZV5</accession>
<keyword evidence="3" id="KW-0240">DNA-directed RNA polymerase</keyword>
<keyword evidence="4" id="KW-0808">Transferase</keyword>
<dbReference type="InterPro" id="IPR007120">
    <property type="entry name" value="DNA-dir_RNAP_su2_dom"/>
</dbReference>
<dbReference type="GO" id="GO:0006351">
    <property type="term" value="P:DNA-templated transcription"/>
    <property type="evidence" value="ECO:0007669"/>
    <property type="project" value="InterPro"/>
</dbReference>
<name>A0A4P9VZV5_9FUNG</name>
<dbReference type="AlphaFoldDB" id="A0A4P9VZV5"/>
<dbReference type="OrthoDB" id="10248617at2759"/>
<dbReference type="InterPro" id="IPR037033">
    <property type="entry name" value="DNA-dir_RNAP_su2_hyb_sf"/>
</dbReference>
<dbReference type="GO" id="GO:0000428">
    <property type="term" value="C:DNA-directed RNA polymerase complex"/>
    <property type="evidence" value="ECO:0007669"/>
    <property type="project" value="UniProtKB-KW"/>
</dbReference>
<sequence>MTESDDCTHYEIHPSLQFGIAASTMPYANYNQAARITFGSSMANQAISHDPKMYKMIRDDVCSLWYGHREISYTYMSKRLTGDKIRTGCSVFIAMLPNGYNMDDALVIKRQSLERGLFTSTKKRYQRVENHKASHIGVRLNFEEPNMKDVRSKNGIVRAYLDDYRYSSDGVINEGMLLGERQEIATRLHRDIEDYKRTRDDVRNIFRKQMRIKRVIRSNDDISNFYNVVAESTRVPIIGDKFASRLGQKGVCGMIFDRTELPYTEDGMVPDIVMNPHSIPSRMTVGHLIEMFIGRAAAENFKGEFESGRFEATAFVKYNYKLLIDFVKGTASKYGEKMYNPRTGDLMEGEVFTGICHYYALKHQVDDKIFYRTLGPVKFTTKHPTEGKSEQGGLKMGIMEIDGLIAHGSVETILDKTRKETDDILTYACDTCGSILNTKGAACIACSFECACDQKGCDTCMQQTEVKTTNSFAMTVQFMKSAGVNTTVVLPSR</sequence>
<dbReference type="GO" id="GO:0032549">
    <property type="term" value="F:ribonucleoside binding"/>
    <property type="evidence" value="ECO:0007669"/>
    <property type="project" value="InterPro"/>
</dbReference>
<evidence type="ECO:0000256" key="2">
    <source>
        <dbReference type="ARBA" id="ARBA00012418"/>
    </source>
</evidence>
<dbReference type="PANTHER" id="PTHR20856">
    <property type="entry name" value="DNA-DIRECTED RNA POLYMERASE I SUBUNIT 2"/>
    <property type="match status" value="1"/>
</dbReference>
<feature type="domain" description="RNA polymerase Rpb2" evidence="8">
    <location>
        <begin position="392"/>
        <end position="489"/>
    </location>
</feature>
<evidence type="ECO:0000259" key="8">
    <source>
        <dbReference type="Pfam" id="PF04560"/>
    </source>
</evidence>
<dbReference type="Pfam" id="PF04560">
    <property type="entry name" value="RNA_pol_Rpb2_7"/>
    <property type="match status" value="1"/>
</dbReference>
<evidence type="ECO:0000313" key="9">
    <source>
        <dbReference type="EMBL" id="RKO85324.1"/>
    </source>
</evidence>
<dbReference type="InterPro" id="IPR014724">
    <property type="entry name" value="RNA_pol_RPB2_OB-fold"/>
</dbReference>
<dbReference type="SUPFAM" id="SSF64484">
    <property type="entry name" value="beta and beta-prime subunits of DNA dependent RNA-polymerase"/>
    <property type="match status" value="1"/>
</dbReference>
<gene>
    <name evidence="9" type="ORF">BDK51DRAFT_15736</name>
</gene>
<dbReference type="Proteomes" id="UP000269721">
    <property type="component" value="Unassembled WGS sequence"/>
</dbReference>
<dbReference type="InterPro" id="IPR015712">
    <property type="entry name" value="DNA-dir_RNA_pol_su2"/>
</dbReference>
<dbReference type="Gene3D" id="2.40.270.10">
    <property type="entry name" value="DNA-directed RNA polymerase, subunit 2, domain 6"/>
    <property type="match status" value="1"/>
</dbReference>
<evidence type="ECO:0000313" key="10">
    <source>
        <dbReference type="Proteomes" id="UP000269721"/>
    </source>
</evidence>
<evidence type="ECO:0000256" key="5">
    <source>
        <dbReference type="ARBA" id="ARBA00022695"/>
    </source>
</evidence>
<dbReference type="EC" id="2.7.7.6" evidence="2"/>
<dbReference type="Gene3D" id="2.40.50.150">
    <property type="match status" value="1"/>
</dbReference>